<sequence length="64" mass="7531">MYTHFCTSQWEVHRDLHGPGFGPWKNIVGSRRTIMVTKNQLGKMQKITLKTCDHWVIAYNSRIL</sequence>
<dbReference type="WBParaSite" id="nRc.2.0.1.t08063-RA">
    <property type="protein sequence ID" value="nRc.2.0.1.t08063-RA"/>
    <property type="gene ID" value="nRc.2.0.1.g08063"/>
</dbReference>
<dbReference type="AlphaFoldDB" id="A0A915I1Q0"/>
<accession>A0A915I1Q0</accession>
<name>A0A915I1Q0_ROMCU</name>
<evidence type="ECO:0000313" key="1">
    <source>
        <dbReference type="Proteomes" id="UP000887565"/>
    </source>
</evidence>
<protein>
    <submittedName>
        <fullName evidence="2">Uncharacterized protein</fullName>
    </submittedName>
</protein>
<organism evidence="1 2">
    <name type="scientific">Romanomermis culicivorax</name>
    <name type="common">Nematode worm</name>
    <dbReference type="NCBI Taxonomy" id="13658"/>
    <lineage>
        <taxon>Eukaryota</taxon>
        <taxon>Metazoa</taxon>
        <taxon>Ecdysozoa</taxon>
        <taxon>Nematoda</taxon>
        <taxon>Enoplea</taxon>
        <taxon>Dorylaimia</taxon>
        <taxon>Mermithida</taxon>
        <taxon>Mermithoidea</taxon>
        <taxon>Mermithidae</taxon>
        <taxon>Romanomermis</taxon>
    </lineage>
</organism>
<dbReference type="Proteomes" id="UP000887565">
    <property type="component" value="Unplaced"/>
</dbReference>
<reference evidence="2" key="1">
    <citation type="submission" date="2022-11" db="UniProtKB">
        <authorList>
            <consortium name="WormBaseParasite"/>
        </authorList>
    </citation>
    <scope>IDENTIFICATION</scope>
</reference>
<proteinExistence type="predicted"/>
<keyword evidence="1" id="KW-1185">Reference proteome</keyword>
<evidence type="ECO:0000313" key="2">
    <source>
        <dbReference type="WBParaSite" id="nRc.2.0.1.t08063-RA"/>
    </source>
</evidence>